<dbReference type="InterPro" id="IPR001646">
    <property type="entry name" value="5peptide_repeat"/>
</dbReference>
<gene>
    <name evidence="3" type="ORF">BI308_09300</name>
</gene>
<dbReference type="SUPFAM" id="SSF141571">
    <property type="entry name" value="Pentapeptide repeat-like"/>
    <property type="match status" value="1"/>
</dbReference>
<sequence length="817" mass="92830">MGKGQFITTEFTGNGGERGEFRVWERVQDAFDDRSCLAYWRYPLFSAQGKHRKEPDILILDRQLGIVVIEVKSLRIHQIAQITGHRWHYQGFYQKTGSPYQQAEQQVWAILRLCEREPGLTSCLMSRAIVALPYITQEQWHEKQFDRLISAPPILFENHLRLTAIAQFCDRVKNISPLTPGTSLSEQQWQLLLSLMSGTPIFQPNSSNRWRLYPSPSRAEILAKARQQFSQLDLAQETLAKTIPPGVQRIRGIAGSGKTVILCQKAAHMHLKHRDWKIAIVFFSRSLYQTITEQLDRWLLHFSEGQVSYSSRNRNLRVFHGWGAKGQPGFYRFLSRLSGVSPHTVSDTLRSAPHEALAEVCIDLLRRGRIPQVFDAVFIDEGQDFLVQDSIKFEQKQPFYWLAYQSVRSCNPLYPEQRRLIWTMDEYQHLDPQQMTTVLDLFGAELGHLLNGSHLGNIAKTEILCKSYRTPAQVLRVAYGITMGIFRPQGCLTQLCQKSDWQALGFKVEGELLPGKSITLTRPFDTDLNPVSQLDSSALIEFQAYESRQEELANLGYHLRQNLRQDGLKPSRDILVILLGTRIQTRQLEPMVVEALFRQGIDVYLPGQKQDSGSKNSFWSEGCVTVSSIEKAKGNEADMVYAIALDHIAQDESNLSLRNHLFIALTRTRAWVTISGVGNYPLYQELYQLLRSENSLTFTLPKHSQRSLSITDISEVIDRYTAGDRNFQGMNLKGAHLPGINLSQANFIRTEFQESNLENAQLQGTKFIFANLSQTNLRGANLRQAKLMGANLSDAQLEGADLTHADLSDANLNGAQF</sequence>
<keyword evidence="3" id="KW-0347">Helicase</keyword>
<dbReference type="PANTHER" id="PTHR14136:SF17">
    <property type="entry name" value="BTB_POZ DOMAIN-CONTAINING PROTEIN KCTD9"/>
    <property type="match status" value="1"/>
</dbReference>
<dbReference type="InterPro" id="IPR011528">
    <property type="entry name" value="NERD"/>
</dbReference>
<dbReference type="PANTHER" id="PTHR14136">
    <property type="entry name" value="BTB_POZ DOMAIN-CONTAINING PROTEIN KCTD9"/>
    <property type="match status" value="1"/>
</dbReference>
<dbReference type="AlphaFoldDB" id="A0A1L9QTK0"/>
<feature type="domain" description="UvrD-like helicase C-terminal" evidence="2">
    <location>
        <begin position="624"/>
        <end position="674"/>
    </location>
</feature>
<dbReference type="Pfam" id="PF00805">
    <property type="entry name" value="Pentapeptide"/>
    <property type="match status" value="1"/>
</dbReference>
<evidence type="ECO:0000259" key="2">
    <source>
        <dbReference type="Pfam" id="PF13538"/>
    </source>
</evidence>
<keyword evidence="4" id="KW-1185">Reference proteome</keyword>
<dbReference type="STRING" id="1925591.BI308_09300"/>
<accession>A0A1L9QTK0</accession>
<keyword evidence="3" id="KW-0547">Nucleotide-binding</keyword>
<dbReference type="InterPro" id="IPR051082">
    <property type="entry name" value="Pentapeptide-BTB/POZ_domain"/>
</dbReference>
<dbReference type="EMBL" id="MLAW01000012">
    <property type="protein sequence ID" value="OJJ25917.1"/>
    <property type="molecule type" value="Genomic_DNA"/>
</dbReference>
<evidence type="ECO:0000313" key="3">
    <source>
        <dbReference type="EMBL" id="OJJ25917.1"/>
    </source>
</evidence>
<dbReference type="GO" id="GO:0004386">
    <property type="term" value="F:helicase activity"/>
    <property type="evidence" value="ECO:0007669"/>
    <property type="project" value="UniProtKB-KW"/>
</dbReference>
<dbReference type="InterPro" id="IPR027785">
    <property type="entry name" value="UvrD-like_helicase_C"/>
</dbReference>
<organism evidence="3 4">
    <name type="scientific">Roseofilum reptotaenium AO1-A</name>
    <dbReference type="NCBI Taxonomy" id="1925591"/>
    <lineage>
        <taxon>Bacteria</taxon>
        <taxon>Bacillati</taxon>
        <taxon>Cyanobacteriota</taxon>
        <taxon>Cyanophyceae</taxon>
        <taxon>Desertifilales</taxon>
        <taxon>Desertifilaceae</taxon>
        <taxon>Roseofilum</taxon>
    </lineage>
</organism>
<comment type="caution">
    <text evidence="3">The sequence shown here is derived from an EMBL/GenBank/DDBJ whole genome shotgun (WGS) entry which is preliminary data.</text>
</comment>
<feature type="domain" description="NERD" evidence="1">
    <location>
        <begin position="16"/>
        <end position="114"/>
    </location>
</feature>
<reference evidence="3" key="1">
    <citation type="submission" date="2016-10" db="EMBL/GenBank/DDBJ databases">
        <title>CRISPR-Cas defence system in Roseofilum reptotaenium: evidence of a bacteriophage-cyanobacterium arms race in the coral black band disease.</title>
        <authorList>
            <person name="Buerger P."/>
            <person name="Wood-Charlson E.M."/>
            <person name="Weynberg K.D."/>
            <person name="Willis B."/>
            <person name="Van Oppen M.J."/>
        </authorList>
    </citation>
    <scope>NUCLEOTIDE SEQUENCE [LARGE SCALE GENOMIC DNA]</scope>
    <source>
        <strain evidence="3">AO1-A</strain>
    </source>
</reference>
<dbReference type="Pfam" id="PF13538">
    <property type="entry name" value="UvrD_C_2"/>
    <property type="match status" value="1"/>
</dbReference>
<proteinExistence type="predicted"/>
<dbReference type="Proteomes" id="UP000183940">
    <property type="component" value="Unassembled WGS sequence"/>
</dbReference>
<keyword evidence="3" id="KW-0378">Hydrolase</keyword>
<protein>
    <submittedName>
        <fullName evidence="3">DNA/RNA helicase</fullName>
    </submittedName>
</protein>
<evidence type="ECO:0000313" key="4">
    <source>
        <dbReference type="Proteomes" id="UP000183940"/>
    </source>
</evidence>
<dbReference type="Gene3D" id="3.40.50.300">
    <property type="entry name" value="P-loop containing nucleotide triphosphate hydrolases"/>
    <property type="match status" value="2"/>
</dbReference>
<keyword evidence="3" id="KW-0067">ATP-binding</keyword>
<dbReference type="Gene3D" id="2.160.20.80">
    <property type="entry name" value="E3 ubiquitin-protein ligase SopA"/>
    <property type="match status" value="1"/>
</dbReference>
<dbReference type="InterPro" id="IPR027417">
    <property type="entry name" value="P-loop_NTPase"/>
</dbReference>
<dbReference type="Pfam" id="PF08378">
    <property type="entry name" value="NERD"/>
    <property type="match status" value="1"/>
</dbReference>
<dbReference type="SUPFAM" id="SSF52540">
    <property type="entry name" value="P-loop containing nucleoside triphosphate hydrolases"/>
    <property type="match status" value="1"/>
</dbReference>
<name>A0A1L9QTK0_9CYAN</name>
<evidence type="ECO:0000259" key="1">
    <source>
        <dbReference type="Pfam" id="PF08378"/>
    </source>
</evidence>